<reference evidence="6" key="1">
    <citation type="submission" date="2016-06" db="EMBL/GenBank/DDBJ databases">
        <authorList>
            <person name="Zhan P."/>
        </authorList>
    </citation>
    <scope>NUCLEOTIDE SEQUENCE [LARGE SCALE GENOMIC DNA]</scope>
    <source>
        <strain evidence="6">T28</strain>
    </source>
</reference>
<protein>
    <submittedName>
        <fullName evidence="5">Transcriptional regulator</fullName>
    </submittedName>
</protein>
<dbReference type="InterPro" id="IPR003313">
    <property type="entry name" value="AraC-bd"/>
</dbReference>
<dbReference type="AlphaFoldDB" id="A0A1B7ZDX7"/>
<dbReference type="SMART" id="SM00342">
    <property type="entry name" value="HTH_ARAC"/>
    <property type="match status" value="1"/>
</dbReference>
<dbReference type="SUPFAM" id="SSF46689">
    <property type="entry name" value="Homeodomain-like"/>
    <property type="match status" value="1"/>
</dbReference>
<comment type="caution">
    <text evidence="5">The sequence shown here is derived from an EMBL/GenBank/DDBJ whole genome shotgun (WGS) entry which is preliminary data.</text>
</comment>
<dbReference type="Gene3D" id="1.10.10.60">
    <property type="entry name" value="Homeodomain-like"/>
    <property type="match status" value="1"/>
</dbReference>
<keyword evidence="2" id="KW-0238">DNA-binding</keyword>
<dbReference type="Pfam" id="PF02311">
    <property type="entry name" value="AraC_binding"/>
    <property type="match status" value="1"/>
</dbReference>
<keyword evidence="3" id="KW-0804">Transcription</keyword>
<dbReference type="InterPro" id="IPR009057">
    <property type="entry name" value="Homeodomain-like_sf"/>
</dbReference>
<dbReference type="PANTHER" id="PTHR43280:SF32">
    <property type="entry name" value="TRANSCRIPTIONAL REGULATORY PROTEIN"/>
    <property type="match status" value="1"/>
</dbReference>
<dbReference type="InterPro" id="IPR037923">
    <property type="entry name" value="HTH-like"/>
</dbReference>
<sequence length="291" mass="33294">MNPVKTYQKVNAQQESATFAISRMEDIYDKHNGKVDEPHRHNYFTVLIIKNASGHHKIDFNSYELGGYQVYFVAPGQVHQVIETEKSFGYVMTFSNQFLVESTIPLSFIDSLNLFQNYGQSPPLLPKEQQFRTIAHFAKNIFDLFHSDATMKNLSIGAFLKLLLIECNNICSINPIASEMETSGNNLIRDFKTVVNTHYRQEHSTTFYAGELNITPDHLNRTVKSKIGKTAKDYIQTRIITEAKRLLYFTDGSAKEIAYELGFNEPANFSAFFKKHTKISPSHFKKSQLQA</sequence>
<dbReference type="STRING" id="1836467.BTR34_04045"/>
<dbReference type="GO" id="GO:0043565">
    <property type="term" value="F:sequence-specific DNA binding"/>
    <property type="evidence" value="ECO:0007669"/>
    <property type="project" value="InterPro"/>
</dbReference>
<feature type="domain" description="HTH araC/xylS-type" evidence="4">
    <location>
        <begin position="189"/>
        <end position="287"/>
    </location>
</feature>
<accession>A0A1B7ZDX7</accession>
<dbReference type="Pfam" id="PF12833">
    <property type="entry name" value="HTH_18"/>
    <property type="match status" value="1"/>
</dbReference>
<proteinExistence type="predicted"/>
<gene>
    <name evidence="5" type="ORF">A9200_12990</name>
</gene>
<keyword evidence="6" id="KW-1185">Reference proteome</keyword>
<dbReference type="PANTHER" id="PTHR43280">
    <property type="entry name" value="ARAC-FAMILY TRANSCRIPTIONAL REGULATOR"/>
    <property type="match status" value="1"/>
</dbReference>
<evidence type="ECO:0000313" key="5">
    <source>
        <dbReference type="EMBL" id="OBR41540.1"/>
    </source>
</evidence>
<dbReference type="GO" id="GO:0003700">
    <property type="term" value="F:DNA-binding transcription factor activity"/>
    <property type="evidence" value="ECO:0007669"/>
    <property type="project" value="InterPro"/>
</dbReference>
<dbReference type="Proteomes" id="UP000092164">
    <property type="component" value="Unassembled WGS sequence"/>
</dbReference>
<evidence type="ECO:0000256" key="3">
    <source>
        <dbReference type="ARBA" id="ARBA00023163"/>
    </source>
</evidence>
<evidence type="ECO:0000256" key="2">
    <source>
        <dbReference type="ARBA" id="ARBA00023125"/>
    </source>
</evidence>
<dbReference type="OrthoDB" id="1096411at2"/>
<evidence type="ECO:0000259" key="4">
    <source>
        <dbReference type="PROSITE" id="PS01124"/>
    </source>
</evidence>
<dbReference type="EMBL" id="LZFP01000002">
    <property type="protein sequence ID" value="OBR41540.1"/>
    <property type="molecule type" value="Genomic_DNA"/>
</dbReference>
<evidence type="ECO:0000313" key="6">
    <source>
        <dbReference type="Proteomes" id="UP000092164"/>
    </source>
</evidence>
<dbReference type="PROSITE" id="PS01124">
    <property type="entry name" value="HTH_ARAC_FAMILY_2"/>
    <property type="match status" value="1"/>
</dbReference>
<keyword evidence="1" id="KW-0805">Transcription regulation</keyword>
<dbReference type="RefSeq" id="WP_068482256.1">
    <property type="nucleotide sequence ID" value="NZ_CP018760.1"/>
</dbReference>
<dbReference type="KEGG" id="mart:BTR34_04045"/>
<dbReference type="SUPFAM" id="SSF51215">
    <property type="entry name" value="Regulatory protein AraC"/>
    <property type="match status" value="1"/>
</dbReference>
<organism evidence="5 6">
    <name type="scientific">Maribacter hydrothermalis</name>
    <dbReference type="NCBI Taxonomy" id="1836467"/>
    <lineage>
        <taxon>Bacteria</taxon>
        <taxon>Pseudomonadati</taxon>
        <taxon>Bacteroidota</taxon>
        <taxon>Flavobacteriia</taxon>
        <taxon>Flavobacteriales</taxon>
        <taxon>Flavobacteriaceae</taxon>
        <taxon>Maribacter</taxon>
    </lineage>
</organism>
<evidence type="ECO:0000256" key="1">
    <source>
        <dbReference type="ARBA" id="ARBA00023015"/>
    </source>
</evidence>
<dbReference type="InterPro" id="IPR018060">
    <property type="entry name" value="HTH_AraC"/>
</dbReference>
<name>A0A1B7ZDX7_9FLAO</name>